<dbReference type="SUPFAM" id="SSF52540">
    <property type="entry name" value="P-loop containing nucleoside triphosphate hydrolases"/>
    <property type="match status" value="1"/>
</dbReference>
<reference evidence="3 4" key="1">
    <citation type="submission" date="2023-12" db="EMBL/GenBank/DDBJ databases">
        <title>Streptomyces sp. V4-01.</title>
        <authorList>
            <person name="Somphong A."/>
            <person name="Phongsopitanun W."/>
        </authorList>
    </citation>
    <scope>NUCLEOTIDE SEQUENCE [LARGE SCALE GENOMIC DNA]</scope>
    <source>
        <strain evidence="3 4">V4-01</strain>
    </source>
</reference>
<comment type="caution">
    <text evidence="3">The sequence shown here is derived from an EMBL/GenBank/DDBJ whole genome shotgun (WGS) entry which is preliminary data.</text>
</comment>
<dbReference type="SMART" id="SM00382">
    <property type="entry name" value="AAA"/>
    <property type="match status" value="1"/>
</dbReference>
<dbReference type="SUPFAM" id="SSF48452">
    <property type="entry name" value="TPR-like"/>
    <property type="match status" value="1"/>
</dbReference>
<dbReference type="PROSITE" id="PS50005">
    <property type="entry name" value="TPR"/>
    <property type="match status" value="4"/>
</dbReference>
<organism evidence="3 4">
    <name type="scientific">Actinacidiphila polyblastidii</name>
    <dbReference type="NCBI Taxonomy" id="3110430"/>
    <lineage>
        <taxon>Bacteria</taxon>
        <taxon>Bacillati</taxon>
        <taxon>Actinomycetota</taxon>
        <taxon>Actinomycetes</taxon>
        <taxon>Kitasatosporales</taxon>
        <taxon>Streptomycetaceae</taxon>
        <taxon>Actinacidiphila</taxon>
    </lineage>
</organism>
<accession>A0ABU7PCQ3</accession>
<dbReference type="PANTHER" id="PTHR44809">
    <property type="match status" value="1"/>
</dbReference>
<dbReference type="Proteomes" id="UP001344658">
    <property type="component" value="Unassembled WGS sequence"/>
</dbReference>
<dbReference type="InterPro" id="IPR003593">
    <property type="entry name" value="AAA+_ATPase"/>
</dbReference>
<feature type="repeat" description="TPR" evidence="1">
    <location>
        <begin position="892"/>
        <end position="925"/>
    </location>
</feature>
<feature type="repeat" description="TPR" evidence="1">
    <location>
        <begin position="858"/>
        <end position="891"/>
    </location>
</feature>
<dbReference type="PROSITE" id="PS50293">
    <property type="entry name" value="TPR_REGION"/>
    <property type="match status" value="2"/>
</dbReference>
<name>A0ABU7PCQ3_9ACTN</name>
<dbReference type="SMART" id="SM00028">
    <property type="entry name" value="TPR"/>
    <property type="match status" value="7"/>
</dbReference>
<dbReference type="InterPro" id="IPR027417">
    <property type="entry name" value="P-loop_NTPase"/>
</dbReference>
<feature type="repeat" description="TPR" evidence="1">
    <location>
        <begin position="756"/>
        <end position="789"/>
    </location>
</feature>
<evidence type="ECO:0000256" key="1">
    <source>
        <dbReference type="PROSITE-ProRule" id="PRU00339"/>
    </source>
</evidence>
<feature type="repeat" description="TPR" evidence="1">
    <location>
        <begin position="824"/>
        <end position="857"/>
    </location>
</feature>
<proteinExistence type="predicted"/>
<dbReference type="Pfam" id="PF13432">
    <property type="entry name" value="TPR_16"/>
    <property type="match status" value="1"/>
</dbReference>
<feature type="domain" description="AAA+ ATPase" evidence="2">
    <location>
        <begin position="41"/>
        <end position="385"/>
    </location>
</feature>
<dbReference type="InterPro" id="IPR052943">
    <property type="entry name" value="TMTC_O-mannosyl-trnsfr"/>
</dbReference>
<dbReference type="RefSeq" id="WP_330796203.1">
    <property type="nucleotide sequence ID" value="NZ_JAZEWV010000012.1"/>
</dbReference>
<gene>
    <name evidence="3" type="ORF">V2S66_16670</name>
</gene>
<sequence length="1085" mass="119498">MIVFDRREPGLSMFVGRSDEQGRFLQVLADVIGRRKRGPDEGFVLLVQGYGGIGKTTLLNRFAELAGGDGHAVREGKFLVAKVDWEEDRSRHSRDYVSFEGPPVWQVLERIRKALEDATVPDQRANWLDAVAARRRSKQVGLAFEKFRRQITRMKELEEEAARLGIGNVLGHRRMSPEQLAGIVTRVSKLAGLAGAPGTITTPISRAAEAGAGIMDAVRQNRADQIDISDYQVLVGGVDAVVTAFAKALRTINRKFPVVVVLDTCELLGGSGPWLREISRLCGQQTIWVLGMRLDPDLLPAGDTESAAYRRDLNDNRLRLIGLTRFDDRTVADYLTQHLGQDALPRLDITRIIALTHGIPLAVSLLTPLLADRLRKNQPLDDLYPDVDSSGRVSRIVSDMATRYLVHASRPDSDLHHDLRLLISLALLHHTETSPWPDNPNDGNGGLSVSISAFGDVPRQSGADGTDQTLLAALWGCSATEVAEILPGLAKRHDFVDGRTGRIHGDVTRAIRLHQLASMDRHTTTHTAMNQRATDHLRQRLAAMPYSTIEEQFRDPDWRATAVGLLWHTYWASPVQGARLLRRLYPVAYIRQPKFARLLVETSSRFAPYCPAPDRNLINQLTAAAADSRPWHDGRAVRAVVSALVSDDSMPEDPVLAGPTEPYLSLFGAVYANHSEVDLPQQVAALQHVAADFPPDSGPPAERIGEAVYRLWRSTAPSREATDQSYHSEGATPLPDMQGTRLAILRLGAQYRPDDAYIRTDLGTALFGVGQLAEAEDVFRDALSLDPGNATAHSHLASLLHDLGRHVEAEDTYRHVIGLDSRNATAHNNLGFLLHHLGRHAEAAELYRDALHLDPDMSSAHSNLGAVLYFLGCYAEAEDAYRDALRLDPGNATAHHCFGNVLRNMGRFAEAERAYRQALRFDSDSAATHWQLGMLRLFDGDREEARAQLSRASHLCDGALPGVQLLLCALDRTDPALSTEVLHTAQSVLDAVDKPPPARTRLPPFQTAEARALALAILGEVEAAIQTLRTAMSVRRPADRFNRPLYDLVTRDEPLPGVERLLNIWREIIANDPSAAGPWGGPETP</sequence>
<evidence type="ECO:0000259" key="2">
    <source>
        <dbReference type="SMART" id="SM00382"/>
    </source>
</evidence>
<dbReference type="Gene3D" id="1.25.40.10">
    <property type="entry name" value="Tetratricopeptide repeat domain"/>
    <property type="match status" value="2"/>
</dbReference>
<dbReference type="Pfam" id="PF13424">
    <property type="entry name" value="TPR_12"/>
    <property type="match status" value="1"/>
</dbReference>
<dbReference type="PANTHER" id="PTHR44809:SF1">
    <property type="entry name" value="PROTEIN O-MANNOSYL-TRANSFERASE TMTC1"/>
    <property type="match status" value="1"/>
</dbReference>
<protein>
    <submittedName>
        <fullName evidence="3">Tetratricopeptide repeat protein</fullName>
    </submittedName>
</protein>
<keyword evidence="4" id="KW-1185">Reference proteome</keyword>
<dbReference type="Pfam" id="PF13374">
    <property type="entry name" value="TPR_10"/>
    <property type="match status" value="1"/>
</dbReference>
<dbReference type="EMBL" id="JAZEWV010000012">
    <property type="protein sequence ID" value="MEE4543600.1"/>
    <property type="molecule type" value="Genomic_DNA"/>
</dbReference>
<evidence type="ECO:0000313" key="3">
    <source>
        <dbReference type="EMBL" id="MEE4543600.1"/>
    </source>
</evidence>
<keyword evidence="1" id="KW-0802">TPR repeat</keyword>
<dbReference type="InterPro" id="IPR011990">
    <property type="entry name" value="TPR-like_helical_dom_sf"/>
</dbReference>
<evidence type="ECO:0000313" key="4">
    <source>
        <dbReference type="Proteomes" id="UP001344658"/>
    </source>
</evidence>
<dbReference type="InterPro" id="IPR019734">
    <property type="entry name" value="TPR_rpt"/>
</dbReference>